<dbReference type="PROSITE" id="PS00189">
    <property type="entry name" value="LIPOYL"/>
    <property type="match status" value="1"/>
</dbReference>
<keyword evidence="4 8" id="KW-0808">Transferase</keyword>
<dbReference type="InterPro" id="IPR000089">
    <property type="entry name" value="Biotin_lipoyl"/>
</dbReference>
<dbReference type="Gene3D" id="3.30.559.10">
    <property type="entry name" value="Chloramphenicol acetyltransferase-like domain"/>
    <property type="match status" value="1"/>
</dbReference>
<dbReference type="Pfam" id="PF00364">
    <property type="entry name" value="Biotin_lipoyl"/>
    <property type="match status" value="1"/>
</dbReference>
<name>A0A5D3WH32_9BACT</name>
<gene>
    <name evidence="8" type="ORF">EDC39_1184</name>
</gene>
<dbReference type="SUPFAM" id="SSF52777">
    <property type="entry name" value="CoA-dependent acyltransferases"/>
    <property type="match status" value="1"/>
</dbReference>
<dbReference type="Proteomes" id="UP000324159">
    <property type="component" value="Unassembled WGS sequence"/>
</dbReference>
<protein>
    <recommendedName>
        <fullName evidence="4">Dihydrolipoamide acetyltransferase component of pyruvate dehydrogenase complex</fullName>
        <ecNumber evidence="4">2.3.1.-</ecNumber>
    </recommendedName>
</protein>
<dbReference type="PROSITE" id="PS51826">
    <property type="entry name" value="PSBD"/>
    <property type="match status" value="1"/>
</dbReference>
<dbReference type="GO" id="GO:0045254">
    <property type="term" value="C:pyruvate dehydrogenase complex"/>
    <property type="evidence" value="ECO:0007669"/>
    <property type="project" value="InterPro"/>
</dbReference>
<evidence type="ECO:0000256" key="3">
    <source>
        <dbReference type="ARBA" id="ARBA00022823"/>
    </source>
</evidence>
<comment type="similarity">
    <text evidence="2 4">Belongs to the 2-oxoacid dehydrogenase family.</text>
</comment>
<evidence type="ECO:0000256" key="2">
    <source>
        <dbReference type="ARBA" id="ARBA00007317"/>
    </source>
</evidence>
<dbReference type="PROSITE" id="PS50968">
    <property type="entry name" value="BIOTINYL_LIPOYL"/>
    <property type="match status" value="1"/>
</dbReference>
<comment type="caution">
    <text evidence="8">The sequence shown here is derived from an EMBL/GenBank/DDBJ whole genome shotgun (WGS) entry which is preliminary data.</text>
</comment>
<dbReference type="Pfam" id="PF02817">
    <property type="entry name" value="E3_binding"/>
    <property type="match status" value="1"/>
</dbReference>
<proteinExistence type="inferred from homology"/>
<keyword evidence="9" id="KW-1185">Reference proteome</keyword>
<dbReference type="InterPro" id="IPR023213">
    <property type="entry name" value="CAT-like_dom_sf"/>
</dbReference>
<evidence type="ECO:0000259" key="7">
    <source>
        <dbReference type="PROSITE" id="PS51826"/>
    </source>
</evidence>
<evidence type="ECO:0000256" key="4">
    <source>
        <dbReference type="RuleBase" id="RU003423"/>
    </source>
</evidence>
<dbReference type="InterPro" id="IPR045257">
    <property type="entry name" value="E2/Pdx1"/>
</dbReference>
<dbReference type="InterPro" id="IPR003016">
    <property type="entry name" value="2-oxoA_DH_lipoyl-BS"/>
</dbReference>
<dbReference type="Pfam" id="PF00198">
    <property type="entry name" value="2-oxoacid_dh"/>
    <property type="match status" value="1"/>
</dbReference>
<keyword evidence="3 4" id="KW-0450">Lipoyl</keyword>
<dbReference type="RefSeq" id="WP_148897051.1">
    <property type="nucleotide sequence ID" value="NZ_VNIB01000018.1"/>
</dbReference>
<feature type="domain" description="Peripheral subunit-binding (PSBD)" evidence="7">
    <location>
        <begin position="135"/>
        <end position="172"/>
    </location>
</feature>
<dbReference type="Gene3D" id="2.40.50.100">
    <property type="match status" value="1"/>
</dbReference>
<evidence type="ECO:0000259" key="6">
    <source>
        <dbReference type="PROSITE" id="PS50968"/>
    </source>
</evidence>
<evidence type="ECO:0000256" key="5">
    <source>
        <dbReference type="SAM" id="MobiDB-lite"/>
    </source>
</evidence>
<accession>A0A5D3WH32</accession>
<evidence type="ECO:0000313" key="8">
    <source>
        <dbReference type="EMBL" id="TYO95666.1"/>
    </source>
</evidence>
<dbReference type="Gene3D" id="4.10.320.10">
    <property type="entry name" value="E3-binding domain"/>
    <property type="match status" value="1"/>
</dbReference>
<sequence>MATEIIMPKLSDTMEEGTILEWRVKEGDAVRQGEIIAEVETDKAAMEMEAWEDGVISRIAVVEGETVPVGTVIAVLDGPVATAQAAVDRDVKQESFGPSADREPADAATAVAAPQASSTAEAEKGAESAPGDRRAVSPLARKKAGELGVDLTAVRGSGPGGRVVARDVEAAAGAAKAAQQPPEKGRGKQKSVRIRRIMARKMTEGWTTIPHFYVTYAIDMTDVIRFRKDLGVTINDFVLTAVARSLHEHPWVNSWWVDGEAVEQPQVNIAMAVSTERGLYNPVLKDCARLSLKEISRRAAALAEKAHQYRLAPEDLEDGTFTISNMGMLGVESFRAIITPPQAAVLAVGTVRGEVVVDENGEPAVAPIARMTLAADHRILDGVDAAEFMLTLKSYLEAPVTLVSCDYGEDA</sequence>
<feature type="compositionally biased region" description="Basic and acidic residues" evidence="5">
    <location>
        <begin position="121"/>
        <end position="135"/>
    </location>
</feature>
<feature type="compositionally biased region" description="Low complexity" evidence="5">
    <location>
        <begin position="106"/>
        <end position="120"/>
    </location>
</feature>
<dbReference type="OrthoDB" id="9805770at2"/>
<feature type="region of interest" description="Disordered" evidence="5">
    <location>
        <begin position="92"/>
        <end position="140"/>
    </location>
</feature>
<dbReference type="EC" id="2.3.1.-" evidence="4"/>
<dbReference type="SUPFAM" id="SSF51230">
    <property type="entry name" value="Single hybrid motif"/>
    <property type="match status" value="1"/>
</dbReference>
<dbReference type="EMBL" id="VNIB01000018">
    <property type="protein sequence ID" value="TYO95666.1"/>
    <property type="molecule type" value="Genomic_DNA"/>
</dbReference>
<keyword evidence="8" id="KW-0670">Pyruvate</keyword>
<evidence type="ECO:0000313" key="9">
    <source>
        <dbReference type="Proteomes" id="UP000324159"/>
    </source>
</evidence>
<dbReference type="InterPro" id="IPR001078">
    <property type="entry name" value="2-oxoacid_DH_actylTfrase"/>
</dbReference>
<dbReference type="PANTHER" id="PTHR23151">
    <property type="entry name" value="DIHYDROLIPOAMIDE ACETYL/SUCCINYL-TRANSFERASE-RELATED"/>
    <property type="match status" value="1"/>
</dbReference>
<keyword evidence="4" id="KW-0012">Acyltransferase</keyword>
<evidence type="ECO:0000256" key="1">
    <source>
        <dbReference type="ARBA" id="ARBA00001938"/>
    </source>
</evidence>
<organism evidence="8 9">
    <name type="scientific">Geothermobacter ehrlichii</name>
    <dbReference type="NCBI Taxonomy" id="213224"/>
    <lineage>
        <taxon>Bacteria</taxon>
        <taxon>Pseudomonadati</taxon>
        <taxon>Thermodesulfobacteriota</taxon>
        <taxon>Desulfuromonadia</taxon>
        <taxon>Desulfuromonadales</taxon>
        <taxon>Geothermobacteraceae</taxon>
        <taxon>Geothermobacter</taxon>
    </lineage>
</organism>
<dbReference type="GO" id="GO:0016746">
    <property type="term" value="F:acyltransferase activity"/>
    <property type="evidence" value="ECO:0007669"/>
    <property type="project" value="UniProtKB-KW"/>
</dbReference>
<dbReference type="SUPFAM" id="SSF47005">
    <property type="entry name" value="Peripheral subunit-binding domain of 2-oxo acid dehydrogenase complex"/>
    <property type="match status" value="1"/>
</dbReference>
<dbReference type="InterPro" id="IPR004167">
    <property type="entry name" value="PSBD"/>
</dbReference>
<dbReference type="InterPro" id="IPR011053">
    <property type="entry name" value="Single_hybrid_motif"/>
</dbReference>
<feature type="domain" description="Lipoyl-binding" evidence="6">
    <location>
        <begin position="2"/>
        <end position="77"/>
    </location>
</feature>
<dbReference type="PANTHER" id="PTHR23151:SF90">
    <property type="entry name" value="DIHYDROLIPOYLLYSINE-RESIDUE ACETYLTRANSFERASE COMPONENT OF PYRUVATE DEHYDROGENASE COMPLEX, MITOCHONDRIAL-RELATED"/>
    <property type="match status" value="1"/>
</dbReference>
<reference evidence="8 9" key="1">
    <citation type="submission" date="2019-07" db="EMBL/GenBank/DDBJ databases">
        <title>Genomic Encyclopedia of Type Strains, Phase IV (KMG-IV): sequencing the most valuable type-strain genomes for metagenomic binning, comparative biology and taxonomic classification.</title>
        <authorList>
            <person name="Goeker M."/>
        </authorList>
    </citation>
    <scope>NUCLEOTIDE SEQUENCE [LARGE SCALE GENOMIC DNA]</scope>
    <source>
        <strain evidence="8 9">SS015</strain>
    </source>
</reference>
<dbReference type="CDD" id="cd06849">
    <property type="entry name" value="lipoyl_domain"/>
    <property type="match status" value="1"/>
</dbReference>
<dbReference type="GO" id="GO:0006086">
    <property type="term" value="P:pyruvate decarboxylation to acetyl-CoA"/>
    <property type="evidence" value="ECO:0007669"/>
    <property type="project" value="InterPro"/>
</dbReference>
<comment type="cofactor">
    <cofactor evidence="1 4">
        <name>(R)-lipoate</name>
        <dbReference type="ChEBI" id="CHEBI:83088"/>
    </cofactor>
</comment>
<dbReference type="AlphaFoldDB" id="A0A5D3WH32"/>
<dbReference type="InterPro" id="IPR036625">
    <property type="entry name" value="E3-bd_dom_sf"/>
</dbReference>